<sequence>MDCDPPKFLRHMRQVTRSNLRAQIANKDQIKTMTTTTHDVADHKGRSSRGNKTKTSRAHKCIGYAEGYGYRTSCLKLGLFFVPSLLLKETGVWWFIGILPPSVSFVSKGMKAAEQTQQSKIIILC</sequence>
<dbReference type="AlphaFoldDB" id="A0A2D4NNM7"/>
<dbReference type="EMBL" id="IACN01010090">
    <property type="protein sequence ID" value="LAB47314.1"/>
    <property type="molecule type" value="Transcribed_RNA"/>
</dbReference>
<reference evidence="1" key="2">
    <citation type="submission" date="2017-11" db="EMBL/GenBank/DDBJ databases">
        <title>Coralsnake Venomics: Analyses of Venom Gland Transcriptomes and Proteomes of Six Brazilian Taxa.</title>
        <authorList>
            <person name="Aird S.D."/>
            <person name="Jorge da Silva N."/>
            <person name="Qiu L."/>
            <person name="Villar-Briones A."/>
            <person name="Aparecida-Saddi V."/>
            <person name="Campos-Telles M.P."/>
            <person name="Grau M."/>
            <person name="Mikheyev A.S."/>
        </authorList>
    </citation>
    <scope>NUCLEOTIDE SEQUENCE</scope>
    <source>
        <tissue evidence="1">Venom_gland</tissue>
    </source>
</reference>
<evidence type="ECO:0000313" key="1">
    <source>
        <dbReference type="EMBL" id="LAB47314.1"/>
    </source>
</evidence>
<protein>
    <submittedName>
        <fullName evidence="1">Uncharacterized protein</fullName>
    </submittedName>
</protein>
<organism evidence="1">
    <name type="scientific">Micrurus surinamensis</name>
    <name type="common">Surinam coral snake</name>
    <dbReference type="NCBI Taxonomy" id="129470"/>
    <lineage>
        <taxon>Eukaryota</taxon>
        <taxon>Metazoa</taxon>
        <taxon>Chordata</taxon>
        <taxon>Craniata</taxon>
        <taxon>Vertebrata</taxon>
        <taxon>Euteleostomi</taxon>
        <taxon>Lepidosauria</taxon>
        <taxon>Squamata</taxon>
        <taxon>Bifurcata</taxon>
        <taxon>Unidentata</taxon>
        <taxon>Episquamata</taxon>
        <taxon>Toxicofera</taxon>
        <taxon>Serpentes</taxon>
        <taxon>Colubroidea</taxon>
        <taxon>Elapidae</taxon>
        <taxon>Elapinae</taxon>
        <taxon>Micrurus</taxon>
    </lineage>
</organism>
<proteinExistence type="predicted"/>
<accession>A0A2D4NNM7</accession>
<reference evidence="1" key="1">
    <citation type="submission" date="2017-07" db="EMBL/GenBank/DDBJ databases">
        <authorList>
            <person name="Mikheyev A."/>
            <person name="Grau M."/>
        </authorList>
    </citation>
    <scope>NUCLEOTIDE SEQUENCE</scope>
    <source>
        <tissue evidence="1">Venom_gland</tissue>
    </source>
</reference>
<name>A0A2D4NNM7_MICSU</name>